<evidence type="ECO:0000256" key="2">
    <source>
        <dbReference type="ARBA" id="ARBA00002315"/>
    </source>
</evidence>
<evidence type="ECO:0000256" key="12">
    <source>
        <dbReference type="PIRSR" id="PIRSR001492-2"/>
    </source>
</evidence>
<feature type="active site" description="Phosphoserine intermediate" evidence="9 11">
    <location>
        <position position="65"/>
    </location>
</feature>
<comment type="cofactor">
    <cofactor evidence="9">
        <name>Mn(2+)</name>
        <dbReference type="ChEBI" id="CHEBI:29035"/>
    </cofactor>
    <text evidence="9">Binds 2 manganese ions per subunit.</text>
</comment>
<comment type="function">
    <text evidence="2 9">Catalyzes the interconversion of 2-phosphoglycerate and 3-phosphoglycerate.</text>
</comment>
<feature type="binding site" evidence="9 12">
    <location>
        <position position="333"/>
    </location>
    <ligand>
        <name>substrate</name>
    </ligand>
</feature>
<feature type="binding site" evidence="9 13">
    <location>
        <position position="442"/>
    </location>
    <ligand>
        <name>Mn(2+)</name>
        <dbReference type="ChEBI" id="CHEBI:29035"/>
        <label>2</label>
    </ligand>
</feature>
<evidence type="ECO:0000256" key="6">
    <source>
        <dbReference type="ARBA" id="ARBA00023152"/>
    </source>
</evidence>
<dbReference type="PANTHER" id="PTHR31637">
    <property type="entry name" value="2,3-BISPHOSPHOGLYCERATE-INDEPENDENT PHOSPHOGLYCERATE MUTASE"/>
    <property type="match status" value="1"/>
</dbReference>
<dbReference type="SUPFAM" id="SSF53649">
    <property type="entry name" value="Alkaline phosphatase-like"/>
    <property type="match status" value="1"/>
</dbReference>
<dbReference type="SUPFAM" id="SSF64158">
    <property type="entry name" value="2,3-Bisphosphoglycerate-independent phosphoglycerate mutase, substrate-binding domain"/>
    <property type="match status" value="1"/>
</dbReference>
<dbReference type="EMBL" id="GU474905">
    <property type="protein sequence ID" value="ADI18949.1"/>
    <property type="molecule type" value="Genomic_DNA"/>
</dbReference>
<evidence type="ECO:0000256" key="5">
    <source>
        <dbReference type="ARBA" id="ARBA00022723"/>
    </source>
</evidence>
<dbReference type="PIRSF" id="PIRSF001492">
    <property type="entry name" value="IPGAM"/>
    <property type="match status" value="1"/>
</dbReference>
<feature type="domain" description="Metalloenzyme" evidence="14">
    <location>
        <begin position="7"/>
        <end position="496"/>
    </location>
</feature>
<feature type="binding site" evidence="9 12">
    <location>
        <position position="185"/>
    </location>
    <ligand>
        <name>substrate</name>
    </ligand>
</feature>
<dbReference type="GO" id="GO:0030145">
    <property type="term" value="F:manganese ion binding"/>
    <property type="evidence" value="ECO:0007669"/>
    <property type="project" value="UniProtKB-UniRule"/>
</dbReference>
<feature type="binding site" evidence="9 13">
    <location>
        <position position="404"/>
    </location>
    <ligand>
        <name>Mn(2+)</name>
        <dbReference type="ChEBI" id="CHEBI:29035"/>
        <label>1</label>
    </ligand>
</feature>
<evidence type="ECO:0000256" key="1">
    <source>
        <dbReference type="ARBA" id="ARBA00000370"/>
    </source>
</evidence>
<evidence type="ECO:0000256" key="4">
    <source>
        <dbReference type="ARBA" id="ARBA00008819"/>
    </source>
</evidence>
<keyword evidence="6 9" id="KW-0324">Glycolysis</keyword>
<comment type="catalytic activity">
    <reaction evidence="1 9">
        <text>(2R)-2-phosphoglycerate = (2R)-3-phosphoglycerate</text>
        <dbReference type="Rhea" id="RHEA:15901"/>
        <dbReference type="ChEBI" id="CHEBI:58272"/>
        <dbReference type="ChEBI" id="CHEBI:58289"/>
        <dbReference type="EC" id="5.4.2.12"/>
    </reaction>
</comment>
<evidence type="ECO:0000256" key="7">
    <source>
        <dbReference type="ARBA" id="ARBA00023211"/>
    </source>
</evidence>
<comment type="similarity">
    <text evidence="4 9">Belongs to the BPG-independent phosphoglycerate mutase family.</text>
</comment>
<feature type="binding site" evidence="9 12">
    <location>
        <position position="191"/>
    </location>
    <ligand>
        <name>substrate</name>
    </ligand>
</feature>
<dbReference type="Gene3D" id="3.40.1450.10">
    <property type="entry name" value="BPG-independent phosphoglycerate mutase, domain B"/>
    <property type="match status" value="1"/>
</dbReference>
<dbReference type="AlphaFoldDB" id="E0XX08"/>
<reference evidence="16" key="1">
    <citation type="journal article" date="2011" name="Environ. Microbiol.">
        <title>Time-series analyses of Monterey Bay coastal microbial picoplankton using a 'genome proxy' microarray.</title>
        <authorList>
            <person name="Rich V.I."/>
            <person name="Pham V.D."/>
            <person name="Eppley J."/>
            <person name="Shi Y."/>
            <person name="DeLong E.F."/>
        </authorList>
    </citation>
    <scope>NUCLEOTIDE SEQUENCE</scope>
</reference>
<evidence type="ECO:0000256" key="10">
    <source>
        <dbReference type="NCBIfam" id="TIGR01307"/>
    </source>
</evidence>
<name>E0XX08_9RHOB</name>
<evidence type="ECO:0000256" key="8">
    <source>
        <dbReference type="ARBA" id="ARBA00023235"/>
    </source>
</evidence>
<feature type="binding site" evidence="9 13">
    <location>
        <position position="15"/>
    </location>
    <ligand>
        <name>Mn(2+)</name>
        <dbReference type="ChEBI" id="CHEBI:29035"/>
        <label>2</label>
    </ligand>
</feature>
<gene>
    <name evidence="9" type="primary">gpmI</name>
</gene>
<feature type="binding site" evidence="9 13">
    <location>
        <position position="441"/>
    </location>
    <ligand>
        <name>Mn(2+)</name>
        <dbReference type="ChEBI" id="CHEBI:29035"/>
        <label>2</label>
    </ligand>
</feature>
<evidence type="ECO:0000256" key="11">
    <source>
        <dbReference type="PIRSR" id="PIRSR001492-1"/>
    </source>
</evidence>
<comment type="pathway">
    <text evidence="3 9">Carbohydrate degradation; glycolysis; pyruvate from D-glyceraldehyde 3-phosphate: step 3/5.</text>
</comment>
<feature type="binding site" evidence="9 12">
    <location>
        <position position="126"/>
    </location>
    <ligand>
        <name>substrate</name>
    </ligand>
</feature>
<dbReference type="Pfam" id="PF01676">
    <property type="entry name" value="Metalloenzyme"/>
    <property type="match status" value="1"/>
</dbReference>
<dbReference type="InterPro" id="IPR006124">
    <property type="entry name" value="Metalloenzyme"/>
</dbReference>
<dbReference type="GO" id="GO:0005737">
    <property type="term" value="C:cytoplasm"/>
    <property type="evidence" value="ECO:0007669"/>
    <property type="project" value="InterPro"/>
</dbReference>
<feature type="binding site" evidence="9 13">
    <location>
        <position position="460"/>
    </location>
    <ligand>
        <name>Mn(2+)</name>
        <dbReference type="ChEBI" id="CHEBI:29035"/>
        <label>1</label>
    </ligand>
</feature>
<evidence type="ECO:0000259" key="14">
    <source>
        <dbReference type="Pfam" id="PF01676"/>
    </source>
</evidence>
<feature type="domain" description="BPG-independent PGAM N-terminal" evidence="15">
    <location>
        <begin position="85"/>
        <end position="294"/>
    </location>
</feature>
<protein>
    <recommendedName>
        <fullName evidence="9 10">2,3-bisphosphoglycerate-independent phosphoglycerate mutase</fullName>
        <shortName evidence="9">BPG-independent PGAM</shortName>
        <shortName evidence="9">Phosphoglyceromutase</shortName>
        <shortName evidence="9">iPGM</shortName>
        <ecNumber evidence="9 10">5.4.2.12</ecNumber>
    </recommendedName>
</protein>
<dbReference type="CDD" id="cd16010">
    <property type="entry name" value="iPGM"/>
    <property type="match status" value="1"/>
</dbReference>
<dbReference type="PANTHER" id="PTHR31637:SF0">
    <property type="entry name" value="2,3-BISPHOSPHOGLYCERATE-INDEPENDENT PHOSPHOGLYCERATE MUTASE"/>
    <property type="match status" value="1"/>
</dbReference>
<evidence type="ECO:0000256" key="9">
    <source>
        <dbReference type="HAMAP-Rule" id="MF_01038"/>
    </source>
</evidence>
<dbReference type="EC" id="5.4.2.12" evidence="9 10"/>
<dbReference type="Gene3D" id="3.40.720.10">
    <property type="entry name" value="Alkaline Phosphatase, subunit A"/>
    <property type="match status" value="1"/>
</dbReference>
<dbReference type="GO" id="GO:0004619">
    <property type="term" value="F:phosphoglycerate mutase activity"/>
    <property type="evidence" value="ECO:0007669"/>
    <property type="project" value="UniProtKB-UniRule"/>
</dbReference>
<keyword evidence="5 9" id="KW-0479">Metal-binding</keyword>
<feature type="binding site" evidence="9 13">
    <location>
        <position position="65"/>
    </location>
    <ligand>
        <name>Mn(2+)</name>
        <dbReference type="ChEBI" id="CHEBI:29035"/>
        <label>2</label>
    </ligand>
</feature>
<evidence type="ECO:0000259" key="15">
    <source>
        <dbReference type="Pfam" id="PF06415"/>
    </source>
</evidence>
<dbReference type="InterPro" id="IPR036646">
    <property type="entry name" value="PGAM_B_sf"/>
</dbReference>
<dbReference type="FunFam" id="3.40.1450.10:FF:000002">
    <property type="entry name" value="2,3-bisphosphoglycerate-independent phosphoglycerate mutase"/>
    <property type="match status" value="1"/>
</dbReference>
<dbReference type="NCBIfam" id="TIGR01307">
    <property type="entry name" value="pgm_bpd_ind"/>
    <property type="match status" value="1"/>
</dbReference>
<comment type="subunit">
    <text evidence="9">Monomer.</text>
</comment>
<feature type="binding site" evidence="9 13">
    <location>
        <position position="400"/>
    </location>
    <ligand>
        <name>Mn(2+)</name>
        <dbReference type="ChEBI" id="CHEBI:29035"/>
        <label>1</label>
    </ligand>
</feature>
<evidence type="ECO:0000256" key="13">
    <source>
        <dbReference type="PIRSR" id="PIRSR001492-3"/>
    </source>
</evidence>
<dbReference type="Pfam" id="PF06415">
    <property type="entry name" value="iPGM_N"/>
    <property type="match status" value="1"/>
</dbReference>
<dbReference type="InterPro" id="IPR011258">
    <property type="entry name" value="BPG-indep_PGM_N"/>
</dbReference>
<organism evidence="16">
    <name type="scientific">uncultured Rhodobacterales bacterium HF0010_10C01</name>
    <dbReference type="NCBI Taxonomy" id="710783"/>
    <lineage>
        <taxon>Bacteria</taxon>
        <taxon>Pseudomonadati</taxon>
        <taxon>Pseudomonadota</taxon>
        <taxon>Alphaproteobacteria</taxon>
        <taxon>Rhodobacterales</taxon>
        <taxon>environmental samples</taxon>
    </lineage>
</organism>
<keyword evidence="8 9" id="KW-0413">Isomerase</keyword>
<dbReference type="UniPathway" id="UPA00109">
    <property type="reaction ID" value="UER00186"/>
</dbReference>
<accession>E0XX08</accession>
<evidence type="ECO:0000256" key="3">
    <source>
        <dbReference type="ARBA" id="ARBA00004798"/>
    </source>
</evidence>
<dbReference type="InterPro" id="IPR005995">
    <property type="entry name" value="Pgm_bpd_ind"/>
</dbReference>
<dbReference type="GO" id="GO:0006096">
    <property type="term" value="P:glycolytic process"/>
    <property type="evidence" value="ECO:0007669"/>
    <property type="project" value="UniProtKB-UniRule"/>
</dbReference>
<dbReference type="GO" id="GO:0006007">
    <property type="term" value="P:glucose catabolic process"/>
    <property type="evidence" value="ECO:0007669"/>
    <property type="project" value="InterPro"/>
</dbReference>
<feature type="binding site" evidence="9 12">
    <location>
        <begin position="155"/>
        <end position="156"/>
    </location>
    <ligand>
        <name>substrate</name>
    </ligand>
</feature>
<keyword evidence="7 9" id="KW-0464">Manganese</keyword>
<dbReference type="HAMAP" id="MF_01038">
    <property type="entry name" value="GpmI"/>
    <property type="match status" value="1"/>
</dbReference>
<feature type="binding site" evidence="9 12">
    <location>
        <begin position="257"/>
        <end position="260"/>
    </location>
    <ligand>
        <name>substrate</name>
    </ligand>
</feature>
<evidence type="ECO:0000313" key="16">
    <source>
        <dbReference type="EMBL" id="ADI18949.1"/>
    </source>
</evidence>
<dbReference type="InterPro" id="IPR017850">
    <property type="entry name" value="Alkaline_phosphatase_core_sf"/>
</dbReference>
<proteinExistence type="inferred from homology"/>
<sequence>MCKAKKKSIVLCILDGFGLREKKRGNAVFLASTPNIDRLLRNYPNSTLTTFGKEVGLPENQMGNSEVGHMHIGAGRIIQSMLPRIDDAISSGALINNDDLLEILSDTKLRGGETHIAGLISDGGVHGHSRHLKSLMKVASKKSSKVNLHLFSDGRDVETKTSLNDLKNLISELPSNVTIATLMGRYYSMDRDKRWDRTQKAYEAIANGVGKNYGDPLKAIKDSHYKGVTDEFIEPVIFSQYNGIKGIEDSLIFCNFRADRARQILHALTDKNFKSFSRPNGKMFNKAVGMIEYDIDFKQKFNVLFEKQEIKNGLGEWVSRKGLKQFRIAETEKYPHVTYFLNGGSEYEYEGEERSMVPSPQVNGYEQKPQMSAEEVCNNLISALERNSFDLLIVNFANPDMVGHTGSLSAARVAVETVDKMLGKICACLDSVGGEALIISDHGNCEQMYIGNTENPHTYHTLNPVPCILYTDREKVSISSGSLIDIAPTILELLGKDKPKQMTGKSLLQW</sequence>